<dbReference type="InterPro" id="IPR000873">
    <property type="entry name" value="AMP-dep_synth/lig_dom"/>
</dbReference>
<dbReference type="GO" id="GO:0031956">
    <property type="term" value="F:medium-chain fatty acid-CoA ligase activity"/>
    <property type="evidence" value="ECO:0007669"/>
    <property type="project" value="TreeGrafter"/>
</dbReference>
<dbReference type="OrthoDB" id="9803968at2"/>
<name>A0A6I4TB13_9SPHN</name>
<keyword evidence="4" id="KW-1185">Reference proteome</keyword>
<dbReference type="InterPro" id="IPR042099">
    <property type="entry name" value="ANL_N_sf"/>
</dbReference>
<dbReference type="Pfam" id="PF00501">
    <property type="entry name" value="AMP-binding"/>
    <property type="match status" value="1"/>
</dbReference>
<dbReference type="GO" id="GO:0006631">
    <property type="term" value="P:fatty acid metabolic process"/>
    <property type="evidence" value="ECO:0007669"/>
    <property type="project" value="TreeGrafter"/>
</dbReference>
<dbReference type="PANTHER" id="PTHR43201">
    <property type="entry name" value="ACYL-COA SYNTHETASE"/>
    <property type="match status" value="1"/>
</dbReference>
<dbReference type="Proteomes" id="UP000439522">
    <property type="component" value="Unassembled WGS sequence"/>
</dbReference>
<accession>A0A6I4TB13</accession>
<proteinExistence type="predicted"/>
<reference evidence="3 4" key="1">
    <citation type="submission" date="2019-12" db="EMBL/GenBank/DDBJ databases">
        <title>Genomic-based taxomic classification of the family Erythrobacteraceae.</title>
        <authorList>
            <person name="Xu L."/>
        </authorList>
    </citation>
    <scope>NUCLEOTIDE SEQUENCE [LARGE SCALE GENOMIC DNA]</scope>
    <source>
        <strain evidence="3 4">100921-2</strain>
    </source>
</reference>
<dbReference type="InterPro" id="IPR020845">
    <property type="entry name" value="AMP-binding_CS"/>
</dbReference>
<comment type="caution">
    <text evidence="3">The sequence shown here is derived from an EMBL/GenBank/DDBJ whole genome shotgun (WGS) entry which is preliminary data.</text>
</comment>
<organism evidence="3 4">
    <name type="scientific">Tsuneonella aeria</name>
    <dbReference type="NCBI Taxonomy" id="1837929"/>
    <lineage>
        <taxon>Bacteria</taxon>
        <taxon>Pseudomonadati</taxon>
        <taxon>Pseudomonadota</taxon>
        <taxon>Alphaproteobacteria</taxon>
        <taxon>Sphingomonadales</taxon>
        <taxon>Erythrobacteraceae</taxon>
        <taxon>Tsuneonella</taxon>
    </lineage>
</organism>
<evidence type="ECO:0000313" key="3">
    <source>
        <dbReference type="EMBL" id="MXO74303.1"/>
    </source>
</evidence>
<dbReference type="SUPFAM" id="SSF56801">
    <property type="entry name" value="Acetyl-CoA synthetase-like"/>
    <property type="match status" value="1"/>
</dbReference>
<dbReference type="Gene3D" id="3.30.300.30">
    <property type="match status" value="1"/>
</dbReference>
<dbReference type="Gene3D" id="3.40.50.12780">
    <property type="entry name" value="N-terminal domain of ligase-like"/>
    <property type="match status" value="1"/>
</dbReference>
<protein>
    <submittedName>
        <fullName evidence="3">AMP-binding protein</fullName>
    </submittedName>
</protein>
<dbReference type="PANTHER" id="PTHR43201:SF32">
    <property type="entry name" value="2-SUCCINYLBENZOATE--COA LIGASE, CHLOROPLASTIC_PEROXISOMAL"/>
    <property type="match status" value="1"/>
</dbReference>
<evidence type="ECO:0000259" key="1">
    <source>
        <dbReference type="Pfam" id="PF00501"/>
    </source>
</evidence>
<feature type="domain" description="AMP-dependent synthetase/ligase" evidence="1">
    <location>
        <begin position="42"/>
        <end position="415"/>
    </location>
</feature>
<evidence type="ECO:0000259" key="2">
    <source>
        <dbReference type="Pfam" id="PF13193"/>
    </source>
</evidence>
<dbReference type="PROSITE" id="PS00455">
    <property type="entry name" value="AMP_BINDING"/>
    <property type="match status" value="1"/>
</dbReference>
<dbReference type="EMBL" id="WTZA01000001">
    <property type="protein sequence ID" value="MXO74303.1"/>
    <property type="molecule type" value="Genomic_DNA"/>
</dbReference>
<sequence>MSGAVDPVLAALTAAGQPFEIGERDGSRCFVNMPADLGVLIDAARRHGDKTFIVEGERRLTFEDVFAWRDRIAPQLRIAKGDRVAICMRNRAEWIVAFMAAVKAGGVAALLNSRGSPDELVAMIEEVTPAVVIADADRAARLREGGYAGRILDLTADANADADGDAGGAWGNAGGSLPVQPAAPDDPAAILFTSGTTGRVKGAVLTHRALTTGLLSMQLSGVMVLHNMARKLGVEPETLMSQMPQQAVLLVYPLFHISGLGSAFLSPLFAGSKIVIMRRWDANEALRLIRDEQITMFTGVPTMLWDLLNTARLEDADLSSLRNVASGGQALPVNLLQAIRNVCPAAQMGTGYGMTEASGAIAQAVGEDFVRKPASAGRVLPLVDVRIEGPGSEALAAGLTGEILVRGAQTMQCYWNHPDDTAAVLSEDGWLRTGDVGYVDEEGYIFIVDRTKDMVISGGENIYCAEVERALGELPGITECAAFGIPDERLGELLVAVVVGEGHSEASLIGDVGERLARYKAPGRVAFSSETLPRNAVGKIDKRALKARWNELIGGPA</sequence>
<gene>
    <name evidence="3" type="ORF">GRI40_03575</name>
</gene>
<dbReference type="InterPro" id="IPR025110">
    <property type="entry name" value="AMP-bd_C"/>
</dbReference>
<dbReference type="InterPro" id="IPR045851">
    <property type="entry name" value="AMP-bd_C_sf"/>
</dbReference>
<dbReference type="Pfam" id="PF13193">
    <property type="entry name" value="AMP-binding_C"/>
    <property type="match status" value="1"/>
</dbReference>
<evidence type="ECO:0000313" key="4">
    <source>
        <dbReference type="Proteomes" id="UP000439522"/>
    </source>
</evidence>
<dbReference type="AlphaFoldDB" id="A0A6I4TB13"/>
<feature type="domain" description="AMP-binding enzyme C-terminal" evidence="2">
    <location>
        <begin position="466"/>
        <end position="539"/>
    </location>
</feature>